<evidence type="ECO:0000256" key="6">
    <source>
        <dbReference type="SAM" id="Phobius"/>
    </source>
</evidence>
<dbReference type="InterPro" id="IPR050833">
    <property type="entry name" value="Poly_Biosynth_Transport"/>
</dbReference>
<evidence type="ECO:0000313" key="8">
    <source>
        <dbReference type="Proteomes" id="UP001162030"/>
    </source>
</evidence>
<keyword evidence="5 6" id="KW-0472">Membrane</keyword>
<evidence type="ECO:0000256" key="1">
    <source>
        <dbReference type="ARBA" id="ARBA00004651"/>
    </source>
</evidence>
<sequence>MANRSVNAAGGRRIFGDASWALFGQVGSGLVLLLGTRIITEMVSPAVYGQVALLTGIVALGVGIFAYPFVCAGMRLLPECLNAGERTALYRGVRRLTARSSFVAMSFLAFGGAAYSRMTGFDPWLFAIAALLFFVTVRREMGFQLLIGERRQRDASLWQASDSILRPLFAILLVWLWGPDAAWVLLGYVLASVAANTVWSFVHDRERSRKVRPRAVTLKQLERDLRVYALPLIPMELLSWFSGLGARYIVGYLMSAADVGVYAAAYTLTNEAFNRSAIVLLRTFQPVYFQHVSAGEKEQAFKIYWIWLGCVAAMGIGGVAALFVLKDWVAALLLAETYQSAAVLMPIIGAGCALQALGMVAGQPLLAVKRTRPLLVGRLLGAITAAVATPLMIRAYGLTGAAVAAPVYFGVEALVMALLARPWRKIGAVRKEETWVVRKSALPLGEG</sequence>
<evidence type="ECO:0000256" key="5">
    <source>
        <dbReference type="ARBA" id="ARBA00023136"/>
    </source>
</evidence>
<keyword evidence="4 6" id="KW-1133">Transmembrane helix</keyword>
<feature type="transmembrane region" description="Helical" evidence="6">
    <location>
        <begin position="121"/>
        <end position="137"/>
    </location>
</feature>
<feature type="transmembrane region" description="Helical" evidence="6">
    <location>
        <begin position="337"/>
        <end position="362"/>
    </location>
</feature>
<organism evidence="7 8">
    <name type="scientific">Methylocaldum szegediense</name>
    <dbReference type="NCBI Taxonomy" id="73780"/>
    <lineage>
        <taxon>Bacteria</taxon>
        <taxon>Pseudomonadati</taxon>
        <taxon>Pseudomonadota</taxon>
        <taxon>Gammaproteobacteria</taxon>
        <taxon>Methylococcales</taxon>
        <taxon>Methylococcaceae</taxon>
        <taxon>Methylocaldum</taxon>
    </lineage>
</organism>
<dbReference type="PANTHER" id="PTHR30250">
    <property type="entry name" value="PST FAMILY PREDICTED COLANIC ACID TRANSPORTER"/>
    <property type="match status" value="1"/>
</dbReference>
<reference evidence="7 8" key="1">
    <citation type="submission" date="2023-03" db="EMBL/GenBank/DDBJ databases">
        <authorList>
            <person name="Pearce D."/>
        </authorList>
    </citation>
    <scope>NUCLEOTIDE SEQUENCE [LARGE SCALE GENOMIC DNA]</scope>
    <source>
        <strain evidence="7">Msz</strain>
    </source>
</reference>
<evidence type="ECO:0000313" key="7">
    <source>
        <dbReference type="EMBL" id="CAI8855489.1"/>
    </source>
</evidence>
<dbReference type="InterPro" id="IPR002797">
    <property type="entry name" value="Polysacc_synth"/>
</dbReference>
<keyword evidence="3 6" id="KW-0812">Transmembrane</keyword>
<protein>
    <submittedName>
        <fullName evidence="7">O-antigen/teichoic acid export membrane protein</fullName>
    </submittedName>
</protein>
<keyword evidence="8" id="KW-1185">Reference proteome</keyword>
<proteinExistence type="predicted"/>
<feature type="transmembrane region" description="Helical" evidence="6">
    <location>
        <begin position="51"/>
        <end position="76"/>
    </location>
</feature>
<dbReference type="PANTHER" id="PTHR30250:SF11">
    <property type="entry name" value="O-ANTIGEN TRANSPORTER-RELATED"/>
    <property type="match status" value="1"/>
</dbReference>
<dbReference type="Pfam" id="PF01943">
    <property type="entry name" value="Polysacc_synt"/>
    <property type="match status" value="1"/>
</dbReference>
<dbReference type="Proteomes" id="UP001162030">
    <property type="component" value="Chromosome"/>
</dbReference>
<evidence type="ECO:0000256" key="4">
    <source>
        <dbReference type="ARBA" id="ARBA00022989"/>
    </source>
</evidence>
<keyword evidence="2" id="KW-1003">Cell membrane</keyword>
<feature type="transmembrane region" description="Helical" evidence="6">
    <location>
        <begin position="96"/>
        <end position="115"/>
    </location>
</feature>
<feature type="transmembrane region" description="Helical" evidence="6">
    <location>
        <begin position="20"/>
        <end position="39"/>
    </location>
</feature>
<name>A0ABM9I2W9_9GAMM</name>
<feature type="transmembrane region" description="Helical" evidence="6">
    <location>
        <begin position="183"/>
        <end position="204"/>
    </location>
</feature>
<evidence type="ECO:0000256" key="2">
    <source>
        <dbReference type="ARBA" id="ARBA00022475"/>
    </source>
</evidence>
<feature type="transmembrane region" description="Helical" evidence="6">
    <location>
        <begin position="303"/>
        <end position="325"/>
    </location>
</feature>
<dbReference type="EMBL" id="OX458333">
    <property type="protein sequence ID" value="CAI8855489.1"/>
    <property type="molecule type" value="Genomic_DNA"/>
</dbReference>
<accession>A0ABM9I2W9</accession>
<feature type="transmembrane region" description="Helical" evidence="6">
    <location>
        <begin position="157"/>
        <end position="177"/>
    </location>
</feature>
<feature type="transmembrane region" description="Helical" evidence="6">
    <location>
        <begin position="374"/>
        <end position="393"/>
    </location>
</feature>
<dbReference type="RefSeq" id="WP_051331944.1">
    <property type="nucleotide sequence ID" value="NZ_OX458333.1"/>
</dbReference>
<comment type="subcellular location">
    <subcellularLocation>
        <location evidence="1">Cell membrane</location>
        <topology evidence="1">Multi-pass membrane protein</topology>
    </subcellularLocation>
</comment>
<feature type="transmembrane region" description="Helical" evidence="6">
    <location>
        <begin position="399"/>
        <end position="420"/>
    </location>
</feature>
<gene>
    <name evidence="7" type="ORF">MSZNOR_2594</name>
</gene>
<evidence type="ECO:0000256" key="3">
    <source>
        <dbReference type="ARBA" id="ARBA00022692"/>
    </source>
</evidence>